<dbReference type="STRING" id="1396826.PHA8399_00660"/>
<dbReference type="RefSeq" id="WP_058284763.1">
    <property type="nucleotide sequence ID" value="NZ_CYSR01000009.1"/>
</dbReference>
<keyword evidence="2" id="KW-1134">Transmembrane beta strand</keyword>
<feature type="chain" id="PRO_5005962253" evidence="2">
    <location>
        <begin position="26"/>
        <end position="475"/>
    </location>
</feature>
<dbReference type="InterPro" id="IPR010131">
    <property type="entry name" value="MdtP/NodT-like"/>
</dbReference>
<dbReference type="EMBL" id="CYSR01000009">
    <property type="protein sequence ID" value="CUH98546.1"/>
    <property type="molecule type" value="Genomic_DNA"/>
</dbReference>
<dbReference type="SUPFAM" id="SSF56954">
    <property type="entry name" value="Outer membrane efflux proteins (OEP)"/>
    <property type="match status" value="1"/>
</dbReference>
<dbReference type="PANTHER" id="PTHR30203:SF32">
    <property type="entry name" value="CATION EFFLUX SYSTEM PROTEIN CUSC"/>
    <property type="match status" value="1"/>
</dbReference>
<dbReference type="InterPro" id="IPR003423">
    <property type="entry name" value="OMP_efflux"/>
</dbReference>
<proteinExistence type="inferred from homology"/>
<reference evidence="4 5" key="1">
    <citation type="submission" date="2015-09" db="EMBL/GenBank/DDBJ databases">
        <authorList>
            <consortium name="Swine Surveillance"/>
        </authorList>
    </citation>
    <scope>NUCLEOTIDE SEQUENCE [LARGE SCALE GENOMIC DNA]</scope>
    <source>
        <strain evidence="4 5">CECT 8399</strain>
    </source>
</reference>
<feature type="region of interest" description="Disordered" evidence="3">
    <location>
        <begin position="92"/>
        <end position="122"/>
    </location>
</feature>
<comment type="subcellular location">
    <subcellularLocation>
        <location evidence="2">Cell membrane</location>
        <topology evidence="2">Lipid-anchor</topology>
    </subcellularLocation>
</comment>
<sequence length="475" mass="51581">MSRSNWTARSVLLAGTLLCSCTAAGRDYQRPAFAVPASYYQTRSFATVQGAAETWWQGLNDAALDRLVAAGLAQNLDIKSARQRLKAAEAVRRASGRPEQVRGDLEGSSVFSRRNSQDGSTSLDSAEIGATYVFDLFGGFQRHSERAVADRDAQFYQMATTRLAIIDAITRTYIEARFFQRGAAVTRKTIGLRRQILATVEELEAARAVLALDLERTKLQVASAKADLPGFISGYEASVFALATLLDRDASEVFAMMQNSSGQPHPSTQPELGVPASLLRNRPDVLLAEAHLRSATAGIGVTEAELYPSLEVTGSIEAFRGLPDLYQIGPSLRLPLFNRPVLRAFHERAIAEAKATEYDYRAAVRGAVEEVQAQQSALKAARERTAAQARAVSLGGKVADLARETFRANEITLFDLLNTEEALRDNELSLIAARRDLALSWARLQIALGKGWAPDRPPASAVAALEAAESDPETE</sequence>
<dbReference type="GO" id="GO:0005886">
    <property type="term" value="C:plasma membrane"/>
    <property type="evidence" value="ECO:0007669"/>
    <property type="project" value="UniProtKB-SubCell"/>
</dbReference>
<dbReference type="PROSITE" id="PS51257">
    <property type="entry name" value="PROKAR_LIPOPROTEIN"/>
    <property type="match status" value="1"/>
</dbReference>
<feature type="region of interest" description="Disordered" evidence="3">
    <location>
        <begin position="453"/>
        <end position="475"/>
    </location>
</feature>
<gene>
    <name evidence="4" type="primary">oprM</name>
    <name evidence="4" type="ORF">PHA8399_00660</name>
</gene>
<keyword evidence="2" id="KW-0732">Signal</keyword>
<keyword evidence="2" id="KW-0449">Lipoprotein</keyword>
<feature type="compositionally biased region" description="Polar residues" evidence="3">
    <location>
        <begin position="109"/>
        <end position="122"/>
    </location>
</feature>
<evidence type="ECO:0000313" key="4">
    <source>
        <dbReference type="EMBL" id="CUH98546.1"/>
    </source>
</evidence>
<dbReference type="NCBIfam" id="TIGR01845">
    <property type="entry name" value="outer_NodT"/>
    <property type="match status" value="1"/>
</dbReference>
<dbReference type="Gene3D" id="2.20.200.10">
    <property type="entry name" value="Outer membrane efflux proteins (OEP)"/>
    <property type="match status" value="1"/>
</dbReference>
<dbReference type="Proteomes" id="UP000051326">
    <property type="component" value="Unassembled WGS sequence"/>
</dbReference>
<evidence type="ECO:0000256" key="3">
    <source>
        <dbReference type="SAM" id="MobiDB-lite"/>
    </source>
</evidence>
<keyword evidence="2" id="KW-0564">Palmitate</keyword>
<dbReference type="Gene3D" id="1.20.1600.10">
    <property type="entry name" value="Outer membrane efflux proteins (OEP)"/>
    <property type="match status" value="1"/>
</dbReference>
<evidence type="ECO:0000313" key="5">
    <source>
        <dbReference type="Proteomes" id="UP000051326"/>
    </source>
</evidence>
<dbReference type="AlphaFoldDB" id="A0A0N7M437"/>
<comment type="similarity">
    <text evidence="1 2">Belongs to the outer membrane factor (OMF) (TC 1.B.17) family.</text>
</comment>
<evidence type="ECO:0000256" key="1">
    <source>
        <dbReference type="ARBA" id="ARBA00007613"/>
    </source>
</evidence>
<organism evidence="4 5">
    <name type="scientific">Leisingera aquaemixtae</name>
    <dbReference type="NCBI Taxonomy" id="1396826"/>
    <lineage>
        <taxon>Bacteria</taxon>
        <taxon>Pseudomonadati</taxon>
        <taxon>Pseudomonadota</taxon>
        <taxon>Alphaproteobacteria</taxon>
        <taxon>Rhodobacterales</taxon>
        <taxon>Roseobacteraceae</taxon>
        <taxon>Leisingera</taxon>
    </lineage>
</organism>
<feature type="signal peptide" evidence="2">
    <location>
        <begin position="1"/>
        <end position="25"/>
    </location>
</feature>
<evidence type="ECO:0000256" key="2">
    <source>
        <dbReference type="RuleBase" id="RU362097"/>
    </source>
</evidence>
<keyword evidence="2" id="KW-0472">Membrane</keyword>
<keyword evidence="2" id="KW-0812">Transmembrane</keyword>
<protein>
    <submittedName>
        <fullName evidence="4">Outer membrane protein OprM</fullName>
    </submittedName>
</protein>
<dbReference type="Pfam" id="PF02321">
    <property type="entry name" value="OEP"/>
    <property type="match status" value="2"/>
</dbReference>
<dbReference type="PANTHER" id="PTHR30203">
    <property type="entry name" value="OUTER MEMBRANE CATION EFFLUX PROTEIN"/>
    <property type="match status" value="1"/>
</dbReference>
<dbReference type="GO" id="GO:0015562">
    <property type="term" value="F:efflux transmembrane transporter activity"/>
    <property type="evidence" value="ECO:0007669"/>
    <property type="project" value="InterPro"/>
</dbReference>
<accession>A0A0N7M437</accession>
<name>A0A0N7M437_9RHOB</name>